<dbReference type="AlphaFoldDB" id="A0A8E2IB33"/>
<feature type="transmembrane region" description="Helical" evidence="1">
    <location>
        <begin position="33"/>
        <end position="53"/>
    </location>
</feature>
<feature type="domain" description="DUF3899" evidence="2">
    <location>
        <begin position="33"/>
        <end position="79"/>
    </location>
</feature>
<evidence type="ECO:0000313" key="4">
    <source>
        <dbReference type="EMBL" id="OOP69285.1"/>
    </source>
</evidence>
<comment type="caution">
    <text evidence="4">The sequence shown here is derived from an EMBL/GenBank/DDBJ whole genome shotgun (WGS) entry which is preliminary data.</text>
</comment>
<dbReference type="EMBL" id="MTLA01000062">
    <property type="protein sequence ID" value="OOP69285.1"/>
    <property type="molecule type" value="Genomic_DNA"/>
</dbReference>
<name>A0A8E2IB33_9BACI</name>
<protein>
    <submittedName>
        <fullName evidence="3">DUF3899 domain-containing protein</fullName>
    </submittedName>
</protein>
<sequence length="111" mass="13100">MFRKYSIWLIATQLLIFILSLITYHSINLLTYINVSFIVGFLYLLLSLTVFVVNKGFFDVVFASFQHVFSRMTDKDRRPLSKLITFRYNYLFVTGSITLIIMLCALVIYYK</sequence>
<keyword evidence="5" id="KW-1185">Reference proteome</keyword>
<dbReference type="Proteomes" id="UP001159179">
    <property type="component" value="Unassembled WGS sequence"/>
</dbReference>
<dbReference type="InterPro" id="IPR025007">
    <property type="entry name" value="DUF3899"/>
</dbReference>
<proteinExistence type="predicted"/>
<evidence type="ECO:0000313" key="5">
    <source>
        <dbReference type="Proteomes" id="UP000189761"/>
    </source>
</evidence>
<evidence type="ECO:0000256" key="1">
    <source>
        <dbReference type="SAM" id="Phobius"/>
    </source>
</evidence>
<dbReference type="Proteomes" id="UP000189761">
    <property type="component" value="Unassembled WGS sequence"/>
</dbReference>
<organism evidence="4 5">
    <name type="scientific">Heyndrickxia oleronia</name>
    <dbReference type="NCBI Taxonomy" id="38875"/>
    <lineage>
        <taxon>Bacteria</taxon>
        <taxon>Bacillati</taxon>
        <taxon>Bacillota</taxon>
        <taxon>Bacilli</taxon>
        <taxon>Bacillales</taxon>
        <taxon>Bacillaceae</taxon>
        <taxon>Heyndrickxia</taxon>
    </lineage>
</organism>
<dbReference type="RefSeq" id="WP_058006371.1">
    <property type="nucleotide sequence ID" value="NZ_CP065424.1"/>
</dbReference>
<reference evidence="4 5" key="1">
    <citation type="submission" date="2017-01" db="EMBL/GenBank/DDBJ databases">
        <title>Draft genome sequence of Bacillus oleronius.</title>
        <authorList>
            <person name="Allam M."/>
        </authorList>
    </citation>
    <scope>NUCLEOTIDE SEQUENCE [LARGE SCALE GENOMIC DNA]</scope>
    <source>
        <strain evidence="4 5">DSM 9356</strain>
    </source>
</reference>
<feature type="transmembrane region" description="Helical" evidence="1">
    <location>
        <begin position="88"/>
        <end position="110"/>
    </location>
</feature>
<dbReference type="Pfam" id="PF13038">
    <property type="entry name" value="DUF3899"/>
    <property type="match status" value="1"/>
</dbReference>
<dbReference type="EMBL" id="JAROYP010000003">
    <property type="protein sequence ID" value="MDH5160705.1"/>
    <property type="molecule type" value="Genomic_DNA"/>
</dbReference>
<keyword evidence="1" id="KW-1133">Transmembrane helix</keyword>
<accession>A0A8E2IB33</accession>
<keyword evidence="1" id="KW-0812">Transmembrane</keyword>
<reference evidence="3" key="2">
    <citation type="submission" date="2023-03" db="EMBL/GenBank/DDBJ databases">
        <title>Bacterial isolates from washroom surfaces on a university campus.</title>
        <authorList>
            <person name="Holman D.B."/>
            <person name="Gzyl K.E."/>
            <person name="Taheri A.E."/>
        </authorList>
    </citation>
    <scope>NUCLEOTIDE SEQUENCE</scope>
    <source>
        <strain evidence="3">RD03</strain>
    </source>
</reference>
<keyword evidence="1" id="KW-0472">Membrane</keyword>
<evidence type="ECO:0000259" key="2">
    <source>
        <dbReference type="Pfam" id="PF13038"/>
    </source>
</evidence>
<evidence type="ECO:0000313" key="3">
    <source>
        <dbReference type="EMBL" id="MDH5160705.1"/>
    </source>
</evidence>
<gene>
    <name evidence="4" type="ORF">BWZ43_05940</name>
    <name evidence="3" type="ORF">P5X88_07125</name>
</gene>
<feature type="transmembrane region" description="Helical" evidence="1">
    <location>
        <begin position="7"/>
        <end position="27"/>
    </location>
</feature>